<feature type="domain" description="Protein kinase" evidence="5">
    <location>
        <begin position="1001"/>
        <end position="1290"/>
    </location>
</feature>
<evidence type="ECO:0000313" key="8">
    <source>
        <dbReference type="Proteomes" id="UP000008281"/>
    </source>
</evidence>
<dbReference type="Proteomes" id="UP000008281">
    <property type="component" value="Unassembled WGS sequence"/>
</dbReference>
<dbReference type="Gene3D" id="3.40.395.10">
    <property type="entry name" value="Adenoviral Proteinase, Chain A"/>
    <property type="match status" value="1"/>
</dbReference>
<dbReference type="PROSITE" id="PS00107">
    <property type="entry name" value="PROTEIN_KINASE_ATP"/>
    <property type="match status" value="1"/>
</dbReference>
<sequence length="1290" mass="149149">MCVPQPSAHEKTVRYSDTVYGKIYCAIRKLADDVPKFAHFSNILVVLLEDFDIPNITAHLEKTKEDFCSVVTKCYCKLVIHWLLMKPALKFKDLLDFVNGDTICKELRLFLIQHNAMKQSSEPLVKRVKRVCRQEVFFEGAIEDYQNFTTHEKTICYTDIYSTILKLAANKQKFANFSALLAVFLENFEVSVSSETYRHLASPIEHLEKARESTCVVLTQCYCKLVKYWLQIKPDLPSEDIKNFVSGAMECSRLRQFLIQHDGMKKLSKPSSNFVSDQETSIETDTEDNMSFKKLINPENSQPTMLQWSEKTKLDEKKNRDGELVSDYSQAIRNCKGKLKVSSPNSSTDMNRATVLSVSKAPIQHLALSVLPEDEDNFQYSNVAPKNGNNDVSCSRDVENLEQQLGQMPIKKPDNLPSTSLFNREMQARREGIYSYTKHIENRAQRLEENGLILVPIHENQEKCLMSGHSISTSTPMQCFGTTIINDAMEKPKSLRAINAIQNSEQPTSSCGSVDHEQVWEEYRKDDDNTDLFNAKLWNSSEHQETNRQASQAFYQHQYGVQTQAILWESSPMDWQHQQESSYNNQMDYSNGYTSSQNHNEVTDAIPPNDSQQFPPLAPYSHNLGILSQQSIQPTFFAPGLQLGMIQQLSQPHLFPTLPSNIMQHQDQPSRTPIKQENFPLTDITEIIKFQGFLGEEKLILNDYLTMLPNWFSTRMVRFAVAKIMETVVQPERIQWLDSIFEAIGSKIFEDYRKEKLCQIEARIQDKCWTLLDHRPTLKRRNLFNKELLIGSFIYEKHFMLFAIRNPNGAITEESETENSPSPMCSVYFLDPMGDFIGYRNRRALLMVSIFMECHFTALKKNKILPEATVFHKTRVVLKRIANLPLQSNFCDCGPSVVSYVETLLDNRWGLLQLNIDGEVDWYQMDQNGENSIDMSRRKVRSMMKLYILPQYRRGVLELEKLQERRQMKVTASSSRRSRSLERKTQRNLSVNTPIVIRDRFVLNKCIGQGAFGQVFSAYDMETGNHAIVMKFTLDAESFNNENNFLDACHGARGFPKKVSDFNFNLRDQTCYSIVQSYEGFSFNKVFAMPNVLQQPSNILKIGYRLFLLLEKMHQMGFVHRDVHASNITVDNNWEGELEISLIDFGRTRPSIPPPESVDEGGRHLSLNVLLGERYEPHDDLISMVFSLMTFFRMRTFTDEELVAQKQAFVSSLFFIKHLRNVFFQHEDPMSYFPTEDTQWVGRLYMYINSQRNQPYDREGIVDIFRSAIDGVKPTDPISFRYSDRLFWID</sequence>
<dbReference type="HOGENOM" id="CLU_262322_0_0_1"/>
<dbReference type="SUPFAM" id="SSF54001">
    <property type="entry name" value="Cysteine proteinases"/>
    <property type="match status" value="1"/>
</dbReference>
<comment type="similarity">
    <text evidence="1">Belongs to the peptidase C48 family.</text>
</comment>
<dbReference type="InterPro" id="IPR050235">
    <property type="entry name" value="CK1_Ser-Thr_kinase"/>
</dbReference>
<dbReference type="Pfam" id="PF02902">
    <property type="entry name" value="Peptidase_C48"/>
    <property type="match status" value="1"/>
</dbReference>
<feature type="binding site" evidence="4">
    <location>
        <position position="1031"/>
    </location>
    <ligand>
        <name>ATP</name>
        <dbReference type="ChEBI" id="CHEBI:30616"/>
    </ligand>
</feature>
<dbReference type="Pfam" id="PF00069">
    <property type="entry name" value="Pkinase"/>
    <property type="match status" value="1"/>
</dbReference>
<dbReference type="GO" id="GO:0005524">
    <property type="term" value="F:ATP binding"/>
    <property type="evidence" value="ECO:0007669"/>
    <property type="project" value="UniProtKB-UniRule"/>
</dbReference>
<proteinExistence type="inferred from homology"/>
<gene>
    <name evidence="7" type="ORF">CRE_31224</name>
</gene>
<dbReference type="GO" id="GO:0008234">
    <property type="term" value="F:cysteine-type peptidase activity"/>
    <property type="evidence" value="ECO:0007669"/>
    <property type="project" value="InterPro"/>
</dbReference>
<reference evidence="7" key="1">
    <citation type="submission" date="2007-07" db="EMBL/GenBank/DDBJ databases">
        <title>PCAP assembly of the Caenorhabditis remanei genome.</title>
        <authorList>
            <consortium name="The Caenorhabditis remanei Sequencing Consortium"/>
            <person name="Wilson R.K."/>
        </authorList>
    </citation>
    <scope>NUCLEOTIDE SEQUENCE [LARGE SCALE GENOMIC DNA]</scope>
    <source>
        <strain evidence="7">PB4641</strain>
    </source>
</reference>
<dbReference type="GO" id="GO:0004672">
    <property type="term" value="F:protein kinase activity"/>
    <property type="evidence" value="ECO:0007669"/>
    <property type="project" value="InterPro"/>
</dbReference>
<keyword evidence="4" id="KW-0547">Nucleotide-binding</keyword>
<keyword evidence="4" id="KW-0067">ATP-binding</keyword>
<evidence type="ECO:0008006" key="9">
    <source>
        <dbReference type="Google" id="ProtNLM"/>
    </source>
</evidence>
<dbReference type="eggNOG" id="KOG1164">
    <property type="taxonomic scope" value="Eukaryota"/>
</dbReference>
<evidence type="ECO:0000256" key="2">
    <source>
        <dbReference type="ARBA" id="ARBA00022670"/>
    </source>
</evidence>
<evidence type="ECO:0000256" key="4">
    <source>
        <dbReference type="PROSITE-ProRule" id="PRU10141"/>
    </source>
</evidence>
<evidence type="ECO:0000256" key="3">
    <source>
        <dbReference type="ARBA" id="ARBA00022801"/>
    </source>
</evidence>
<evidence type="ECO:0000313" key="7">
    <source>
        <dbReference type="EMBL" id="EFP04608.1"/>
    </source>
</evidence>
<keyword evidence="2" id="KW-0645">Protease</keyword>
<dbReference type="Gene3D" id="1.10.510.10">
    <property type="entry name" value="Transferase(Phosphotransferase) domain 1"/>
    <property type="match status" value="1"/>
</dbReference>
<dbReference type="PROSITE" id="PS50011">
    <property type="entry name" value="PROTEIN_KINASE_DOM"/>
    <property type="match status" value="1"/>
</dbReference>
<dbReference type="GO" id="GO:0006508">
    <property type="term" value="P:proteolysis"/>
    <property type="evidence" value="ECO:0007669"/>
    <property type="project" value="UniProtKB-KW"/>
</dbReference>
<protein>
    <recommendedName>
        <fullName evidence="9">Protein kinase domain-containing protein</fullName>
    </recommendedName>
</protein>
<dbReference type="STRING" id="31234.E3MLP0"/>
<evidence type="ECO:0000256" key="1">
    <source>
        <dbReference type="ARBA" id="ARBA00005234"/>
    </source>
</evidence>
<dbReference type="PROSITE" id="PS50600">
    <property type="entry name" value="ULP_PROTEASE"/>
    <property type="match status" value="1"/>
</dbReference>
<dbReference type="InterPro" id="IPR038765">
    <property type="entry name" value="Papain-like_cys_pep_sf"/>
</dbReference>
<evidence type="ECO:0000259" key="5">
    <source>
        <dbReference type="PROSITE" id="PS50011"/>
    </source>
</evidence>
<dbReference type="OrthoDB" id="442460at2759"/>
<feature type="domain" description="Ubiquitin-like protease family profile" evidence="6">
    <location>
        <begin position="672"/>
        <end position="904"/>
    </location>
</feature>
<dbReference type="InterPro" id="IPR003653">
    <property type="entry name" value="Peptidase_C48_C"/>
</dbReference>
<name>E3MLP0_CAERE</name>
<dbReference type="eggNOG" id="KOG0779">
    <property type="taxonomic scope" value="Eukaryota"/>
</dbReference>
<dbReference type="PANTHER" id="PTHR11909">
    <property type="entry name" value="CASEIN KINASE-RELATED"/>
    <property type="match status" value="1"/>
</dbReference>
<dbReference type="InterPro" id="IPR017441">
    <property type="entry name" value="Protein_kinase_ATP_BS"/>
</dbReference>
<dbReference type="EMBL" id="DS268455">
    <property type="protein sequence ID" value="EFP04608.1"/>
    <property type="molecule type" value="Genomic_DNA"/>
</dbReference>
<dbReference type="InParanoid" id="E3MLP0"/>
<keyword evidence="3" id="KW-0378">Hydrolase</keyword>
<dbReference type="SMART" id="SM00220">
    <property type="entry name" value="S_TKc"/>
    <property type="match status" value="1"/>
</dbReference>
<organism evidence="8">
    <name type="scientific">Caenorhabditis remanei</name>
    <name type="common">Caenorhabditis vulgaris</name>
    <dbReference type="NCBI Taxonomy" id="31234"/>
    <lineage>
        <taxon>Eukaryota</taxon>
        <taxon>Metazoa</taxon>
        <taxon>Ecdysozoa</taxon>
        <taxon>Nematoda</taxon>
        <taxon>Chromadorea</taxon>
        <taxon>Rhabditida</taxon>
        <taxon>Rhabditina</taxon>
        <taxon>Rhabditomorpha</taxon>
        <taxon>Rhabditoidea</taxon>
        <taxon>Rhabditidae</taxon>
        <taxon>Peloderinae</taxon>
        <taxon>Caenorhabditis</taxon>
    </lineage>
</organism>
<dbReference type="InterPro" id="IPR000719">
    <property type="entry name" value="Prot_kinase_dom"/>
</dbReference>
<dbReference type="InterPro" id="IPR011009">
    <property type="entry name" value="Kinase-like_dom_sf"/>
</dbReference>
<accession>E3MLP0</accession>
<evidence type="ECO:0000259" key="6">
    <source>
        <dbReference type="PROSITE" id="PS50600"/>
    </source>
</evidence>
<keyword evidence="8" id="KW-1185">Reference proteome</keyword>
<dbReference type="SUPFAM" id="SSF56112">
    <property type="entry name" value="Protein kinase-like (PK-like)"/>
    <property type="match status" value="1"/>
</dbReference>